<evidence type="ECO:0000256" key="1">
    <source>
        <dbReference type="ARBA" id="ARBA00000012"/>
    </source>
</evidence>
<comment type="catalytic activity">
    <reaction evidence="1">
        <text>(7,8-dihydropterin-6-yl)methyl diphosphate + 4-aminobenzoate = 7,8-dihydropteroate + diphosphate</text>
        <dbReference type="Rhea" id="RHEA:19949"/>
        <dbReference type="ChEBI" id="CHEBI:17836"/>
        <dbReference type="ChEBI" id="CHEBI:17839"/>
        <dbReference type="ChEBI" id="CHEBI:33019"/>
        <dbReference type="ChEBI" id="CHEBI:72950"/>
        <dbReference type="EC" id="2.5.1.15"/>
    </reaction>
</comment>
<dbReference type="PROSITE" id="PS50972">
    <property type="entry name" value="PTERIN_BINDING"/>
    <property type="match status" value="1"/>
</dbReference>
<gene>
    <name evidence="10" type="primary">folP</name>
    <name evidence="10" type="ORF">CQA43_08145</name>
</gene>
<keyword evidence="6" id="KW-0479">Metal-binding</keyword>
<dbReference type="InterPro" id="IPR006390">
    <property type="entry name" value="DHP_synth_dom"/>
</dbReference>
<dbReference type="InterPro" id="IPR045031">
    <property type="entry name" value="DHP_synth-like"/>
</dbReference>
<dbReference type="OrthoDB" id="9811744at2"/>
<dbReference type="EMBL" id="NXLS01000009">
    <property type="protein sequence ID" value="RDU62039.1"/>
    <property type="molecule type" value="Genomic_DNA"/>
</dbReference>
<dbReference type="Gene3D" id="3.20.20.20">
    <property type="entry name" value="Dihydropteroate synthase-like"/>
    <property type="match status" value="1"/>
</dbReference>
<evidence type="ECO:0000256" key="8">
    <source>
        <dbReference type="ARBA" id="ARBA00022909"/>
    </source>
</evidence>
<comment type="caution">
    <text evidence="10">The sequence shown here is derived from an EMBL/GenBank/DDBJ whole genome shotgun (WGS) entry which is preliminary data.</text>
</comment>
<dbReference type="GO" id="GO:0005829">
    <property type="term" value="C:cytosol"/>
    <property type="evidence" value="ECO:0007669"/>
    <property type="project" value="TreeGrafter"/>
</dbReference>
<dbReference type="GeneID" id="82536250"/>
<keyword evidence="11" id="KW-1185">Reference proteome</keyword>
<dbReference type="InterPro" id="IPR000489">
    <property type="entry name" value="Pterin-binding_dom"/>
</dbReference>
<evidence type="ECO:0000259" key="9">
    <source>
        <dbReference type="PROSITE" id="PS50972"/>
    </source>
</evidence>
<evidence type="ECO:0000256" key="2">
    <source>
        <dbReference type="ARBA" id="ARBA00001946"/>
    </source>
</evidence>
<keyword evidence="5" id="KW-0808">Transferase</keyword>
<evidence type="ECO:0000256" key="4">
    <source>
        <dbReference type="ARBA" id="ARBA00012458"/>
    </source>
</evidence>
<accession>A0A3D8IA53</accession>
<evidence type="ECO:0000256" key="6">
    <source>
        <dbReference type="ARBA" id="ARBA00022723"/>
    </source>
</evidence>
<dbReference type="AlphaFoldDB" id="A0A3D8IA53"/>
<dbReference type="GO" id="GO:0046656">
    <property type="term" value="P:folic acid biosynthetic process"/>
    <property type="evidence" value="ECO:0007669"/>
    <property type="project" value="UniProtKB-KW"/>
</dbReference>
<name>A0A3D8IA53_9HELI</name>
<proteinExistence type="predicted"/>
<feature type="domain" description="Pterin-binding" evidence="9">
    <location>
        <begin position="117"/>
        <end position="369"/>
    </location>
</feature>
<dbReference type="PANTHER" id="PTHR20941:SF1">
    <property type="entry name" value="FOLIC ACID SYNTHESIS PROTEIN FOL1"/>
    <property type="match status" value="1"/>
</dbReference>
<evidence type="ECO:0000256" key="5">
    <source>
        <dbReference type="ARBA" id="ARBA00022679"/>
    </source>
</evidence>
<dbReference type="InterPro" id="IPR016227">
    <property type="entry name" value="Dihydropteroate_synthase_prd"/>
</dbReference>
<dbReference type="PIRSF" id="PIRSF000501">
    <property type="entry name" value="DHPS_Campy_prd"/>
    <property type="match status" value="1"/>
</dbReference>
<dbReference type="RefSeq" id="WP_115552100.1">
    <property type="nucleotide sequence ID" value="NZ_CAONBV010000034.1"/>
</dbReference>
<organism evidence="10 11">
    <name type="scientific">Helicobacter ganmani</name>
    <dbReference type="NCBI Taxonomy" id="60246"/>
    <lineage>
        <taxon>Bacteria</taxon>
        <taxon>Pseudomonadati</taxon>
        <taxon>Campylobacterota</taxon>
        <taxon>Epsilonproteobacteria</taxon>
        <taxon>Campylobacterales</taxon>
        <taxon>Helicobacteraceae</taxon>
        <taxon>Helicobacter</taxon>
    </lineage>
</organism>
<dbReference type="GO" id="GO:0004156">
    <property type="term" value="F:dihydropteroate synthase activity"/>
    <property type="evidence" value="ECO:0007669"/>
    <property type="project" value="UniProtKB-EC"/>
</dbReference>
<evidence type="ECO:0000256" key="7">
    <source>
        <dbReference type="ARBA" id="ARBA00022842"/>
    </source>
</evidence>
<dbReference type="SUPFAM" id="SSF51717">
    <property type="entry name" value="Dihydropteroate synthetase-like"/>
    <property type="match status" value="1"/>
</dbReference>
<comment type="cofactor">
    <cofactor evidence="2">
        <name>Mg(2+)</name>
        <dbReference type="ChEBI" id="CHEBI:18420"/>
    </cofactor>
</comment>
<dbReference type="InterPro" id="IPR011005">
    <property type="entry name" value="Dihydropteroate_synth-like_sf"/>
</dbReference>
<keyword evidence="8" id="KW-0289">Folate biosynthesis</keyword>
<reference evidence="10 11" key="1">
    <citation type="submission" date="2018-04" db="EMBL/GenBank/DDBJ databases">
        <title>Novel Campyloabacter and Helicobacter Species and Strains.</title>
        <authorList>
            <person name="Mannion A.J."/>
            <person name="Shen Z."/>
            <person name="Fox J.G."/>
        </authorList>
    </citation>
    <scope>NUCLEOTIDE SEQUENCE [LARGE SCALE GENOMIC DNA]</scope>
    <source>
        <strain evidence="10 11">MIT 99-5101</strain>
    </source>
</reference>
<evidence type="ECO:0000313" key="11">
    <source>
        <dbReference type="Proteomes" id="UP000256650"/>
    </source>
</evidence>
<dbReference type="Proteomes" id="UP000256650">
    <property type="component" value="Unassembled WGS sequence"/>
</dbReference>
<comment type="pathway">
    <text evidence="3">Cofactor biosynthesis; tetrahydrofolate biosynthesis; 7,8-dihydrofolate from 2-amino-4-hydroxy-6-hydroxymethyl-7,8-dihydropteridine diphosphate and 4-aminobenzoate: step 1/2.</text>
</comment>
<evidence type="ECO:0000256" key="3">
    <source>
        <dbReference type="ARBA" id="ARBA00004763"/>
    </source>
</evidence>
<dbReference type="EC" id="2.5.1.15" evidence="4"/>
<dbReference type="Pfam" id="PF00809">
    <property type="entry name" value="Pterin_bind"/>
    <property type="match status" value="1"/>
</dbReference>
<dbReference type="NCBIfam" id="TIGR01496">
    <property type="entry name" value="DHPS"/>
    <property type="match status" value="1"/>
</dbReference>
<dbReference type="GO" id="GO:0046654">
    <property type="term" value="P:tetrahydrofolate biosynthetic process"/>
    <property type="evidence" value="ECO:0007669"/>
    <property type="project" value="TreeGrafter"/>
</dbReference>
<keyword evidence="7" id="KW-0460">Magnesium</keyword>
<dbReference type="PROSITE" id="PS00793">
    <property type="entry name" value="DHPS_2"/>
    <property type="match status" value="1"/>
</dbReference>
<sequence>MAFVQYLENCENELKNLHCEDIGYQILRNKTKTFCFSIQSLKAPAANILKQEALAVGADFALPRDAILYKREIYNGILMLNLSQSKALLKKLKLQPFELKQVAQDLESHLKFHRFKPKIMGIINATPDSFYQDSRKSAQEAKLRILEMIQEGVEIIDIGAASTRPGSAWVSEEEEKARLKNILDFIKQEKINEKIILSIDTYTPNVARMCLDCGFHLINDITGFTKKEMIEAVRGYDCECVVMHMQGNPKEMQNNPHYQNLFVEIDKFFETQIKALEKSGISKIILDIGIGFGKTLEHNLALIKHLGHFLHFGYPLLVGASRKSLIDKITPCSAEERLSGTLAIHLESLKNGASIIRCHDTKEHIQALKTWLALQETKLDIPSQEVI</sequence>
<dbReference type="PANTHER" id="PTHR20941">
    <property type="entry name" value="FOLATE SYNTHESIS PROTEINS"/>
    <property type="match status" value="1"/>
</dbReference>
<dbReference type="GO" id="GO:0046872">
    <property type="term" value="F:metal ion binding"/>
    <property type="evidence" value="ECO:0007669"/>
    <property type="project" value="UniProtKB-KW"/>
</dbReference>
<evidence type="ECO:0000313" key="10">
    <source>
        <dbReference type="EMBL" id="RDU62039.1"/>
    </source>
</evidence>
<protein>
    <recommendedName>
        <fullName evidence="4">dihydropteroate synthase</fullName>
        <ecNumber evidence="4">2.5.1.15</ecNumber>
    </recommendedName>
</protein>
<dbReference type="CDD" id="cd00739">
    <property type="entry name" value="DHPS"/>
    <property type="match status" value="1"/>
</dbReference>